<evidence type="ECO:0000313" key="3">
    <source>
        <dbReference type="Proteomes" id="UP001243286"/>
    </source>
</evidence>
<dbReference type="PROSITE" id="PS51257">
    <property type="entry name" value="PROKAR_LIPOPROTEIN"/>
    <property type="match status" value="1"/>
</dbReference>
<sequence length="138" mass="15361">MKKLLIIPLLFSLAGCMSLDMKPSSQSVETGYTGSVKDGFVFEYKLTNRGDYPVKVVSRAGHLLNVKVRKHDTQKVVYDSYEEVEPKRLSKEVQPHTTVTLKRKVKAGVIPAGVYDIDYIVRDDTGEGTAGDGEIRLK</sequence>
<organism evidence="2 3">
    <name type="scientific">Exiguobacterium antarcticum</name>
    <dbReference type="NCBI Taxonomy" id="132920"/>
    <lineage>
        <taxon>Bacteria</taxon>
        <taxon>Bacillati</taxon>
        <taxon>Bacillota</taxon>
        <taxon>Bacilli</taxon>
        <taxon>Bacillales</taxon>
        <taxon>Bacillales Family XII. Incertae Sedis</taxon>
        <taxon>Exiguobacterium</taxon>
    </lineage>
</organism>
<keyword evidence="3" id="KW-1185">Reference proteome</keyword>
<feature type="chain" id="PRO_5045289568" description="Lipoprotein" evidence="1">
    <location>
        <begin position="20"/>
        <end position="138"/>
    </location>
</feature>
<name>A0ABT6R006_9BACL</name>
<feature type="signal peptide" evidence="1">
    <location>
        <begin position="1"/>
        <end position="19"/>
    </location>
</feature>
<accession>A0ABT6R006</accession>
<dbReference type="EMBL" id="JASBQV010000004">
    <property type="protein sequence ID" value="MDI3234138.1"/>
    <property type="molecule type" value="Genomic_DNA"/>
</dbReference>
<dbReference type="RefSeq" id="WP_282354632.1">
    <property type="nucleotide sequence ID" value="NZ_JASBQV010000004.1"/>
</dbReference>
<evidence type="ECO:0000256" key="1">
    <source>
        <dbReference type="SAM" id="SignalP"/>
    </source>
</evidence>
<gene>
    <name evidence="2" type="ORF">QK289_03885</name>
</gene>
<dbReference type="Proteomes" id="UP001243286">
    <property type="component" value="Unassembled WGS sequence"/>
</dbReference>
<reference evidence="2 3" key="1">
    <citation type="submission" date="2023-04" db="EMBL/GenBank/DDBJ databases">
        <title>Antarctic isolates genomes.</title>
        <authorList>
            <person name="Dimov S.G."/>
        </authorList>
    </citation>
    <scope>NUCLEOTIDE SEQUENCE [LARGE SCALE GENOMIC DNA]</scope>
    <source>
        <strain evidence="2 3">AL19</strain>
    </source>
</reference>
<keyword evidence="1" id="KW-0732">Signal</keyword>
<evidence type="ECO:0000313" key="2">
    <source>
        <dbReference type="EMBL" id="MDI3234138.1"/>
    </source>
</evidence>
<comment type="caution">
    <text evidence="2">The sequence shown here is derived from an EMBL/GenBank/DDBJ whole genome shotgun (WGS) entry which is preliminary data.</text>
</comment>
<protein>
    <recommendedName>
        <fullName evidence="4">Lipoprotein</fullName>
    </recommendedName>
</protein>
<proteinExistence type="predicted"/>
<evidence type="ECO:0008006" key="4">
    <source>
        <dbReference type="Google" id="ProtNLM"/>
    </source>
</evidence>